<dbReference type="GO" id="GO:0061503">
    <property type="term" value="F:tRNA threonylcarbamoyladenosine dehydratase"/>
    <property type="evidence" value="ECO:0007669"/>
    <property type="project" value="TreeGrafter"/>
</dbReference>
<dbReference type="GO" id="GO:0061504">
    <property type="term" value="P:cyclic threonylcarbamoyladenosine biosynthetic process"/>
    <property type="evidence" value="ECO:0007669"/>
    <property type="project" value="TreeGrafter"/>
</dbReference>
<name>E4L9K8_9FIRM</name>
<dbReference type="CDD" id="cd00755">
    <property type="entry name" value="YgdL_like"/>
    <property type="match status" value="1"/>
</dbReference>
<gene>
    <name evidence="2" type="ORF">HMPREF9220_0435</name>
</gene>
<comment type="caution">
    <text evidence="2">The sequence shown here is derived from an EMBL/GenBank/DDBJ whole genome shotgun (WGS) entry which is preliminary data.</text>
</comment>
<feature type="domain" description="THIF-type NAD/FAD binding fold" evidence="1">
    <location>
        <begin position="6"/>
        <end position="229"/>
    </location>
</feature>
<dbReference type="Proteomes" id="UP000004594">
    <property type="component" value="Unassembled WGS sequence"/>
</dbReference>
<dbReference type="InterPro" id="IPR035985">
    <property type="entry name" value="Ubiquitin-activating_enz"/>
</dbReference>
<organism evidence="2 3">
    <name type="scientific">Dialister micraerophilus UPII 345-E</name>
    <dbReference type="NCBI Taxonomy" id="910314"/>
    <lineage>
        <taxon>Bacteria</taxon>
        <taxon>Bacillati</taxon>
        <taxon>Bacillota</taxon>
        <taxon>Negativicutes</taxon>
        <taxon>Veillonellales</taxon>
        <taxon>Veillonellaceae</taxon>
        <taxon>Dialister</taxon>
    </lineage>
</organism>
<evidence type="ECO:0000313" key="3">
    <source>
        <dbReference type="Proteomes" id="UP000004594"/>
    </source>
</evidence>
<dbReference type="EMBL" id="AENT01000024">
    <property type="protein sequence ID" value="EFR42529.1"/>
    <property type="molecule type" value="Genomic_DNA"/>
</dbReference>
<reference evidence="2 3" key="1">
    <citation type="submission" date="2010-11" db="EMBL/GenBank/DDBJ databases">
        <authorList>
            <person name="Durkin A.S."/>
            <person name="Madupu R."/>
            <person name="Torralba M."/>
            <person name="Gillis M."/>
            <person name="Methe B."/>
            <person name="Sutton G."/>
            <person name="Nelson K.E."/>
        </authorList>
    </citation>
    <scope>NUCLEOTIDE SEQUENCE [LARGE SCALE GENOMIC DNA]</scope>
    <source>
        <strain evidence="2 3">UPII 345-E</strain>
    </source>
</reference>
<dbReference type="Pfam" id="PF00899">
    <property type="entry name" value="ThiF"/>
    <property type="match status" value="1"/>
</dbReference>
<dbReference type="RefSeq" id="WP_007554807.1">
    <property type="nucleotide sequence ID" value="NZ_AENT01000024.1"/>
</dbReference>
<dbReference type="AlphaFoldDB" id="E4L9K8"/>
<accession>E4L9K8</accession>
<dbReference type="InterPro" id="IPR045886">
    <property type="entry name" value="ThiF/MoeB/HesA"/>
</dbReference>
<dbReference type="InterPro" id="IPR000594">
    <property type="entry name" value="ThiF_NAD_FAD-bd"/>
</dbReference>
<dbReference type="GO" id="GO:0008641">
    <property type="term" value="F:ubiquitin-like modifier activating enzyme activity"/>
    <property type="evidence" value="ECO:0007669"/>
    <property type="project" value="InterPro"/>
</dbReference>
<dbReference type="Gene3D" id="3.40.50.720">
    <property type="entry name" value="NAD(P)-binding Rossmann-like Domain"/>
    <property type="match status" value="1"/>
</dbReference>
<protein>
    <submittedName>
        <fullName evidence="2">ThiF family protein</fullName>
    </submittedName>
</protein>
<evidence type="ECO:0000259" key="1">
    <source>
        <dbReference type="Pfam" id="PF00899"/>
    </source>
</evidence>
<sequence length="230" mass="25325">MKSVFQRTIRTLGEENLEKLKTKTVAVFGTGGVGSYACEALVRAGVGNLIFIDKDVVDETNINRQLVADLTTVGRIKVEVMKERAMRVNPECNVQIKAERFESGDAEFIKNLHADFIVDAIDDVAAKISMAKICEDENIPHASSMGTGNRIHPELLQIADIYKTDICPLAKKIRKELRKQRVKKLTTIYSKEKPREIIGEGNAVGSISFVPPVAGMMLAGIAIRTLLGIE</sequence>
<dbReference type="OrthoDB" id="9804150at2"/>
<dbReference type="eggNOG" id="COG1179">
    <property type="taxonomic scope" value="Bacteria"/>
</dbReference>
<evidence type="ECO:0000313" key="2">
    <source>
        <dbReference type="EMBL" id="EFR42529.1"/>
    </source>
</evidence>
<proteinExistence type="predicted"/>
<dbReference type="SUPFAM" id="SSF69572">
    <property type="entry name" value="Activating enzymes of the ubiquitin-like proteins"/>
    <property type="match status" value="1"/>
</dbReference>
<dbReference type="PANTHER" id="PTHR43267:SF1">
    <property type="entry name" value="TRNA THREONYLCARBAMOYLADENOSINE DEHYDRATASE"/>
    <property type="match status" value="1"/>
</dbReference>
<dbReference type="PANTHER" id="PTHR43267">
    <property type="entry name" value="TRNA THREONYLCARBAMOYLADENOSINE DEHYDRATASE"/>
    <property type="match status" value="1"/>
</dbReference>